<dbReference type="InterPro" id="IPR000262">
    <property type="entry name" value="FMN-dep_DH"/>
</dbReference>
<feature type="binding site" evidence="7">
    <location>
        <begin position="89"/>
        <end position="91"/>
    </location>
    <ligand>
        <name>FMN</name>
        <dbReference type="ChEBI" id="CHEBI:58210"/>
    </ligand>
</feature>
<evidence type="ECO:0000256" key="4">
    <source>
        <dbReference type="ARBA" id="ARBA00023002"/>
    </source>
</evidence>
<feature type="binding site" evidence="7">
    <location>
        <position position="36"/>
    </location>
    <ligand>
        <name>glyoxylate</name>
        <dbReference type="ChEBI" id="CHEBI:36655"/>
    </ligand>
</feature>
<feature type="binding site" evidence="7">
    <location>
        <position position="242"/>
    </location>
    <ligand>
        <name>FMN</name>
        <dbReference type="ChEBI" id="CHEBI:58210"/>
    </ligand>
</feature>
<evidence type="ECO:0000313" key="9">
    <source>
        <dbReference type="EMBL" id="CBN75171.1"/>
    </source>
</evidence>
<feature type="binding site" evidence="7">
    <location>
        <position position="177"/>
    </location>
    <ligand>
        <name>glyoxylate</name>
        <dbReference type="ChEBI" id="CHEBI:36655"/>
    </ligand>
</feature>
<evidence type="ECO:0000256" key="3">
    <source>
        <dbReference type="ARBA" id="ARBA00022643"/>
    </source>
</evidence>
<reference evidence="9 10" key="1">
    <citation type="journal article" date="2010" name="Nature">
        <title>The Ectocarpus genome and the independent evolution of multicellularity in brown algae.</title>
        <authorList>
            <person name="Cock J.M."/>
            <person name="Sterck L."/>
            <person name="Rouze P."/>
            <person name="Scornet D."/>
            <person name="Allen A.E."/>
            <person name="Amoutzias G."/>
            <person name="Anthouard V."/>
            <person name="Artiguenave F."/>
            <person name="Aury J.M."/>
            <person name="Badger J.H."/>
            <person name="Beszteri B."/>
            <person name="Billiau K."/>
            <person name="Bonnet E."/>
            <person name="Bothwell J.H."/>
            <person name="Bowler C."/>
            <person name="Boyen C."/>
            <person name="Brownlee C."/>
            <person name="Carrano C.J."/>
            <person name="Charrier B."/>
            <person name="Cho G.Y."/>
            <person name="Coelho S.M."/>
            <person name="Collen J."/>
            <person name="Corre E."/>
            <person name="Da Silva C."/>
            <person name="Delage L."/>
            <person name="Delaroque N."/>
            <person name="Dittami S.M."/>
            <person name="Doulbeau S."/>
            <person name="Elias M."/>
            <person name="Farnham G."/>
            <person name="Gachon C.M."/>
            <person name="Gschloessl B."/>
            <person name="Heesch S."/>
            <person name="Jabbari K."/>
            <person name="Jubin C."/>
            <person name="Kawai H."/>
            <person name="Kimura K."/>
            <person name="Kloareg B."/>
            <person name="Kupper F.C."/>
            <person name="Lang D."/>
            <person name="Le Bail A."/>
            <person name="Leblanc C."/>
            <person name="Lerouge P."/>
            <person name="Lohr M."/>
            <person name="Lopez P.J."/>
            <person name="Martens C."/>
            <person name="Maumus F."/>
            <person name="Michel G."/>
            <person name="Miranda-Saavedra D."/>
            <person name="Morales J."/>
            <person name="Moreau H."/>
            <person name="Motomura T."/>
            <person name="Nagasato C."/>
            <person name="Napoli C.A."/>
            <person name="Nelson D.R."/>
            <person name="Nyvall-Collen P."/>
            <person name="Peters A.F."/>
            <person name="Pommier C."/>
            <person name="Potin P."/>
            <person name="Poulain J."/>
            <person name="Quesneville H."/>
            <person name="Read B."/>
            <person name="Rensing S.A."/>
            <person name="Ritter A."/>
            <person name="Rousvoal S."/>
            <person name="Samanta M."/>
            <person name="Samson G."/>
            <person name="Schroeder D.C."/>
            <person name="Segurens B."/>
            <person name="Strittmatter M."/>
            <person name="Tonon T."/>
            <person name="Tregear J.W."/>
            <person name="Valentin K."/>
            <person name="von Dassow P."/>
            <person name="Yamagishi T."/>
            <person name="Van de Peer Y."/>
            <person name="Wincker P."/>
        </authorList>
    </citation>
    <scope>NUCLEOTIDE SEQUENCE [LARGE SCALE GENOMIC DNA]</scope>
    <source>
        <strain evidence="10">Ec32 / CCAP1310/4</strain>
    </source>
</reference>
<keyword evidence="4 9" id="KW-0560">Oxidoreductase</keyword>
<dbReference type="GO" id="GO:0010181">
    <property type="term" value="F:FMN binding"/>
    <property type="evidence" value="ECO:0007669"/>
    <property type="project" value="InterPro"/>
</dbReference>
<dbReference type="PIRSF" id="PIRSF000138">
    <property type="entry name" value="Al-hdrx_acd_dh"/>
    <property type="match status" value="1"/>
</dbReference>
<dbReference type="AlphaFoldDB" id="D8LSB4"/>
<proteinExistence type="inferred from homology"/>
<dbReference type="EC" id="1.1.3.15" evidence="9"/>
<dbReference type="InterPro" id="IPR013785">
    <property type="entry name" value="Aldolase_TIM"/>
</dbReference>
<protein>
    <submittedName>
        <fullName evidence="9">Glycolate Oxidase (2-Hydroxyacid Oxidase)</fullName>
        <ecNumber evidence="9">1.1.3.15</ecNumber>
    </submittedName>
</protein>
<dbReference type="SUPFAM" id="SSF51395">
    <property type="entry name" value="FMN-linked oxidoreductases"/>
    <property type="match status" value="1"/>
</dbReference>
<feature type="binding site" evidence="7">
    <location>
        <position position="168"/>
    </location>
    <ligand>
        <name>FMN</name>
        <dbReference type="ChEBI" id="CHEBI:58210"/>
    </ligand>
</feature>
<evidence type="ECO:0000256" key="6">
    <source>
        <dbReference type="PIRSR" id="PIRSR000138-1"/>
    </source>
</evidence>
<organism evidence="9 10">
    <name type="scientific">Ectocarpus siliculosus</name>
    <name type="common">Brown alga</name>
    <name type="synonym">Conferva siliculosa</name>
    <dbReference type="NCBI Taxonomy" id="2880"/>
    <lineage>
        <taxon>Eukaryota</taxon>
        <taxon>Sar</taxon>
        <taxon>Stramenopiles</taxon>
        <taxon>Ochrophyta</taxon>
        <taxon>PX clade</taxon>
        <taxon>Phaeophyceae</taxon>
        <taxon>Ectocarpales</taxon>
        <taxon>Ectocarpaceae</taxon>
        <taxon>Ectocarpus</taxon>
    </lineage>
</organism>
<evidence type="ECO:0000259" key="8">
    <source>
        <dbReference type="PROSITE" id="PS51349"/>
    </source>
</evidence>
<feature type="binding site" evidence="7">
    <location>
        <position position="118"/>
    </location>
    <ligand>
        <name>FMN</name>
        <dbReference type="ChEBI" id="CHEBI:58210"/>
    </ligand>
</feature>
<feature type="binding site" evidence="7">
    <location>
        <position position="269"/>
    </location>
    <ligand>
        <name>glyoxylate</name>
        <dbReference type="ChEBI" id="CHEBI:36655"/>
    </ligand>
</feature>
<evidence type="ECO:0000256" key="2">
    <source>
        <dbReference type="ARBA" id="ARBA00022630"/>
    </source>
</evidence>
<name>D8LSB4_ECTSI</name>
<comment type="cofactor">
    <cofactor evidence="1">
        <name>FMN</name>
        <dbReference type="ChEBI" id="CHEBI:58210"/>
    </cofactor>
</comment>
<feature type="binding site" evidence="7">
    <location>
        <position position="264"/>
    </location>
    <ligand>
        <name>FMN</name>
        <dbReference type="ChEBI" id="CHEBI:58210"/>
    </ligand>
</feature>
<feature type="active site" description="Proton acceptor" evidence="6">
    <location>
        <position position="266"/>
    </location>
</feature>
<dbReference type="Pfam" id="PF01070">
    <property type="entry name" value="FMN_dh"/>
    <property type="match status" value="1"/>
</dbReference>
<dbReference type="EMBL" id="FN649751">
    <property type="protein sequence ID" value="CBN75171.1"/>
    <property type="molecule type" value="Genomic_DNA"/>
</dbReference>
<dbReference type="GO" id="GO:0005737">
    <property type="term" value="C:cytoplasm"/>
    <property type="evidence" value="ECO:0007669"/>
    <property type="project" value="UniProtKB-ARBA"/>
</dbReference>
<dbReference type="Gene3D" id="3.20.20.70">
    <property type="entry name" value="Aldolase class I"/>
    <property type="match status" value="1"/>
</dbReference>
<keyword evidence="10" id="KW-1185">Reference proteome</keyword>
<evidence type="ECO:0000256" key="1">
    <source>
        <dbReference type="ARBA" id="ARBA00001917"/>
    </source>
</evidence>
<comment type="similarity">
    <text evidence="5">Belongs to the FMN-dependent alpha-hydroxy acid dehydrogenase family.</text>
</comment>
<evidence type="ECO:0000256" key="7">
    <source>
        <dbReference type="PIRSR" id="PIRSR000138-2"/>
    </source>
</evidence>
<dbReference type="EMBL" id="FN648927">
    <property type="protein sequence ID" value="CBN75171.1"/>
    <property type="molecule type" value="Genomic_DNA"/>
</dbReference>
<dbReference type="Proteomes" id="UP000002630">
    <property type="component" value="Linkage Group LG26"/>
</dbReference>
<dbReference type="InterPro" id="IPR037396">
    <property type="entry name" value="FMN_HAD"/>
</dbReference>
<dbReference type="PANTHER" id="PTHR10578">
    <property type="entry name" value="S -2-HYDROXY-ACID OXIDASE-RELATED"/>
    <property type="match status" value="1"/>
</dbReference>
<feature type="binding site" evidence="7">
    <location>
        <position position="142"/>
    </location>
    <ligand>
        <name>glyoxylate</name>
        <dbReference type="ChEBI" id="CHEBI:36655"/>
    </ligand>
</feature>
<evidence type="ECO:0000313" key="10">
    <source>
        <dbReference type="Proteomes" id="UP000002630"/>
    </source>
</evidence>
<keyword evidence="2 7" id="KW-0285">Flavoprotein</keyword>
<evidence type="ECO:0000256" key="5">
    <source>
        <dbReference type="ARBA" id="ARBA00024042"/>
    </source>
</evidence>
<dbReference type="InParanoid" id="D8LSB4"/>
<gene>
    <name evidence="9" type="primary">GOX</name>
    <name evidence="9" type="ORF">Esi_0070_0142</name>
</gene>
<dbReference type="PANTHER" id="PTHR10578:SF107">
    <property type="entry name" value="2-HYDROXYACID OXIDASE 1"/>
    <property type="match status" value="1"/>
</dbReference>
<feature type="binding site" evidence="7">
    <location>
        <begin position="302"/>
        <end position="306"/>
    </location>
    <ligand>
        <name>FMN</name>
        <dbReference type="ChEBI" id="CHEBI:58210"/>
    </ligand>
</feature>
<sequence length="386" mass="41999">MGSPEKKVPVDLSRCISLDDFQRQAKPILGKALYEYVASGTDDEQTLSENRQAFKRMFLLPRMMRVVSDIDLRLDVFGQRLSMPVFVSPAGVHKLMHPEGECATARACAEAGTLMGVSQHATVSLEDVAAAAPRCARWFQLYILKDRELTAGILRRSEKAGYTAICLTVDSVRFGSREADWRNNFNGLPPGVTLANYPTQDGYNDRVKDAWDQNTEKLFDERATWSDIAWLKSLTSLPILVKGILTAQDAVSAVEAGASGVIVSNHGGRALDGSLSSIESLAPVVKAVRSVPTGANVPIFLDSGVRRGTDVLKALALGATAVLLGRPMFFSLAVGGQEGVQRMLSIIRDELEAAMALCGCQRLQDITKDLVTDFREGGSTFHRPRL</sequence>
<dbReference type="OrthoDB" id="25826at2759"/>
<dbReference type="CDD" id="cd02809">
    <property type="entry name" value="alpha_hydroxyacid_oxid_FMN"/>
    <property type="match status" value="1"/>
</dbReference>
<dbReference type="InterPro" id="IPR012133">
    <property type="entry name" value="Alpha-hydoxy_acid_DH_FMN"/>
</dbReference>
<feature type="binding site" evidence="7">
    <location>
        <begin position="325"/>
        <end position="326"/>
    </location>
    <ligand>
        <name>FMN</name>
        <dbReference type="ChEBI" id="CHEBI:58210"/>
    </ligand>
</feature>
<dbReference type="GO" id="GO:0003973">
    <property type="term" value="F:(S)-2-hydroxy-acid oxidase activity"/>
    <property type="evidence" value="ECO:0007669"/>
    <property type="project" value="UniProtKB-EC"/>
</dbReference>
<dbReference type="FunFam" id="3.20.20.70:FF:000056">
    <property type="entry name" value="hydroxyacid oxidase 2"/>
    <property type="match status" value="1"/>
</dbReference>
<feature type="domain" description="FMN hydroxy acid dehydrogenase" evidence="8">
    <location>
        <begin position="10"/>
        <end position="376"/>
    </location>
</feature>
<keyword evidence="3 7" id="KW-0288">FMN</keyword>
<accession>D8LSB4</accession>
<dbReference type="PROSITE" id="PS51349">
    <property type="entry name" value="FMN_HYDROXY_ACID_DH_2"/>
    <property type="match status" value="1"/>
</dbReference>
<feature type="binding site" evidence="7">
    <location>
        <position position="266"/>
    </location>
    <ligand>
        <name>glyoxylate</name>
        <dbReference type="ChEBI" id="CHEBI:36655"/>
    </ligand>
</feature>
<feature type="binding site" evidence="7">
    <location>
        <position position="140"/>
    </location>
    <ligand>
        <name>FMN</name>
        <dbReference type="ChEBI" id="CHEBI:58210"/>
    </ligand>
</feature>
<dbReference type="STRING" id="2880.D8LSB4"/>